<comment type="caution">
    <text evidence="2">The sequence shown here is derived from an EMBL/GenBank/DDBJ whole genome shotgun (WGS) entry which is preliminary data.</text>
</comment>
<dbReference type="PANTHER" id="PTHR36179:SF2">
    <property type="entry name" value="LUD DOMAIN-CONTAINING PROTEIN"/>
    <property type="match status" value="1"/>
</dbReference>
<gene>
    <name evidence="2" type="ORF">ACD_4C00324G0003</name>
</gene>
<evidence type="ECO:0000259" key="1">
    <source>
        <dbReference type="Pfam" id="PF02589"/>
    </source>
</evidence>
<name>K2FWS4_9BACT</name>
<organism evidence="2">
    <name type="scientific">uncultured bacterium</name>
    <name type="common">gcode 4</name>
    <dbReference type="NCBI Taxonomy" id="1234023"/>
    <lineage>
        <taxon>Bacteria</taxon>
        <taxon>environmental samples</taxon>
    </lineage>
</organism>
<evidence type="ECO:0000313" key="2">
    <source>
        <dbReference type="EMBL" id="EKE26337.1"/>
    </source>
</evidence>
<reference evidence="2" key="1">
    <citation type="journal article" date="2012" name="Science">
        <title>Fermentation, hydrogen, and sulfur metabolism in multiple uncultivated bacterial phyla.</title>
        <authorList>
            <person name="Wrighton K.C."/>
            <person name="Thomas B.C."/>
            <person name="Sharon I."/>
            <person name="Miller C.S."/>
            <person name="Castelle C.J."/>
            <person name="VerBerkmoes N.C."/>
            <person name="Wilkins M.J."/>
            <person name="Hettich R.L."/>
            <person name="Lipton M.S."/>
            <person name="Williams K.H."/>
            <person name="Long P.E."/>
            <person name="Banfield J.F."/>
        </authorList>
    </citation>
    <scope>NUCLEOTIDE SEQUENCE [LARGE SCALE GENOMIC DNA]</scope>
</reference>
<sequence>MQANEEYGQLASVDSVKKTMESLAKNWIHSFLVDNRKEAKEKILEFIPKFSEIMTMTSTTLMEAGIDETLNESYEYISVRKKMVDQNISSIEKQRLWAAPEWAIWSIHAVTEDGNIMIASATWSQLSAYAYWALNVIWVVWTQKIVSDIAEAEKRIHEYSFPLENERALKTYWTWSWINKVLVINKEVIPWRIHIIFVKEKLGF</sequence>
<proteinExistence type="predicted"/>
<dbReference type="InterPro" id="IPR003741">
    <property type="entry name" value="LUD_dom"/>
</dbReference>
<dbReference type="EMBL" id="AMFJ01000840">
    <property type="protein sequence ID" value="EKE26337.1"/>
    <property type="molecule type" value="Genomic_DNA"/>
</dbReference>
<dbReference type="PANTHER" id="PTHR36179">
    <property type="entry name" value="LUD_DOM DOMAIN-CONTAINING PROTEIN"/>
    <property type="match status" value="1"/>
</dbReference>
<protein>
    <recommendedName>
        <fullName evidence="1">LUD domain-containing protein</fullName>
    </recommendedName>
</protein>
<accession>K2FWS4</accession>
<dbReference type="AlphaFoldDB" id="K2FWS4"/>
<feature type="domain" description="LUD" evidence="1">
    <location>
        <begin position="17"/>
        <end position="198"/>
    </location>
</feature>
<dbReference type="Pfam" id="PF02589">
    <property type="entry name" value="LUD_dom"/>
    <property type="match status" value="1"/>
</dbReference>